<keyword evidence="1" id="KW-0732">Signal</keyword>
<dbReference type="KEGG" id="plim:PHILAsVB114_04400"/>
<dbReference type="PROSITE" id="PS50093">
    <property type="entry name" value="PKD"/>
    <property type="match status" value="1"/>
</dbReference>
<dbReference type="Gene3D" id="2.60.40.10">
    <property type="entry name" value="Immunoglobulins"/>
    <property type="match status" value="1"/>
</dbReference>
<evidence type="ECO:0000313" key="4">
    <source>
        <dbReference type="Proteomes" id="UP000217221"/>
    </source>
</evidence>
<reference evidence="3 4" key="1">
    <citation type="submission" date="2016-07" db="EMBL/GenBank/DDBJ databases">
        <title>High microdiversification within the ubiquitous acI lineage of Actinobacteria.</title>
        <authorList>
            <person name="Neuenschwander S.M."/>
            <person name="Salcher M."/>
            <person name="Ghai R."/>
            <person name="Pernthaler J."/>
        </authorList>
    </citation>
    <scope>NUCLEOTIDE SEQUENCE [LARGE SCALE GENOMIC DNA]</scope>
    <source>
        <strain evidence="3">MMS-VB-114</strain>
    </source>
</reference>
<feature type="domain" description="PKD" evidence="2">
    <location>
        <begin position="176"/>
        <end position="218"/>
    </location>
</feature>
<organism evidence="3 4">
    <name type="scientific">Candidatus Planktophila limnetica</name>
    <dbReference type="NCBI Taxonomy" id="573600"/>
    <lineage>
        <taxon>Bacteria</taxon>
        <taxon>Bacillati</taxon>
        <taxon>Actinomycetota</taxon>
        <taxon>Actinomycetes</taxon>
        <taxon>Candidatus Nanopelagicales</taxon>
        <taxon>Candidatus Nanopelagicaceae</taxon>
        <taxon>Candidatus Planktophila</taxon>
    </lineage>
</organism>
<gene>
    <name evidence="3" type="ORF">PHILAsVB114_04400</name>
</gene>
<evidence type="ECO:0000256" key="1">
    <source>
        <dbReference type="SAM" id="SignalP"/>
    </source>
</evidence>
<dbReference type="Pfam" id="PF00801">
    <property type="entry name" value="PKD"/>
    <property type="match status" value="1"/>
</dbReference>
<keyword evidence="4" id="KW-1185">Reference proteome</keyword>
<evidence type="ECO:0000313" key="3">
    <source>
        <dbReference type="EMBL" id="ASY27877.1"/>
    </source>
</evidence>
<dbReference type="InterPro" id="IPR035986">
    <property type="entry name" value="PKD_dom_sf"/>
</dbReference>
<dbReference type="OrthoDB" id="5192284at2"/>
<name>A0A249LFV0_9ACTN</name>
<dbReference type="InterPro" id="IPR000601">
    <property type="entry name" value="PKD_dom"/>
</dbReference>
<evidence type="ECO:0000259" key="2">
    <source>
        <dbReference type="PROSITE" id="PS50093"/>
    </source>
</evidence>
<dbReference type="InterPro" id="IPR013783">
    <property type="entry name" value="Ig-like_fold"/>
</dbReference>
<feature type="chain" id="PRO_5013326846" description="PKD domain-containing protein" evidence="1">
    <location>
        <begin position="29"/>
        <end position="255"/>
    </location>
</feature>
<proteinExistence type="predicted"/>
<feature type="signal peptide" evidence="1">
    <location>
        <begin position="1"/>
        <end position="28"/>
    </location>
</feature>
<dbReference type="SUPFAM" id="SSF49299">
    <property type="entry name" value="PKD domain"/>
    <property type="match status" value="1"/>
</dbReference>
<sequence>MKISKVLIAGVSAPLLIAFLIPAPKTWAADCTKACLGVAVENGQIVVSGQKGNGPKSKKVATVVKKVTAIQKSVPKKPVVKRFVLKQPSAVVATKKPVVKRKPAVKKTKAVAKKSTAATSIADRLTKLLPTGGVAYQPAFEPLVHVPVVFWCDLPKIFSTRFNIVGEVVDVTLRPSFSWSFGDGSVMQSTDPGAPYPAGSIQHAYLQEGTYLVTLLATWGGTWSNQGTIRAVTGQIKTIRVATVKVVSAPTMFVQ</sequence>
<dbReference type="RefSeq" id="WP_095698175.1">
    <property type="nucleotide sequence ID" value="NZ_CP016782.1"/>
</dbReference>
<dbReference type="Proteomes" id="UP000217221">
    <property type="component" value="Chromosome"/>
</dbReference>
<dbReference type="GO" id="GO:0005975">
    <property type="term" value="P:carbohydrate metabolic process"/>
    <property type="evidence" value="ECO:0007669"/>
    <property type="project" value="UniProtKB-ARBA"/>
</dbReference>
<dbReference type="AlphaFoldDB" id="A0A249LFV0"/>
<accession>A0A249LFV0</accession>
<dbReference type="CDD" id="cd00146">
    <property type="entry name" value="PKD"/>
    <property type="match status" value="1"/>
</dbReference>
<dbReference type="EMBL" id="CP016782">
    <property type="protein sequence ID" value="ASY27877.1"/>
    <property type="molecule type" value="Genomic_DNA"/>
</dbReference>
<protein>
    <recommendedName>
        <fullName evidence="2">PKD domain-containing protein</fullName>
    </recommendedName>
</protein>